<dbReference type="EMBL" id="CP036526">
    <property type="protein sequence ID" value="QDT09344.1"/>
    <property type="molecule type" value="Genomic_DNA"/>
</dbReference>
<dbReference type="GO" id="GO:0042802">
    <property type="term" value="F:identical protein binding"/>
    <property type="evidence" value="ECO:0007669"/>
    <property type="project" value="InterPro"/>
</dbReference>
<dbReference type="RefSeq" id="WP_145416919.1">
    <property type="nucleotide sequence ID" value="NZ_CP036526.1"/>
</dbReference>
<dbReference type="Gene3D" id="2.130.10.10">
    <property type="entry name" value="YVTN repeat-like/Quinoprotein amine dehydrogenase"/>
    <property type="match status" value="1"/>
</dbReference>
<feature type="compositionally biased region" description="Polar residues" evidence="1">
    <location>
        <begin position="130"/>
        <end position="141"/>
    </location>
</feature>
<organism evidence="3 4">
    <name type="scientific">Stieleria marina</name>
    <dbReference type="NCBI Taxonomy" id="1930275"/>
    <lineage>
        <taxon>Bacteria</taxon>
        <taxon>Pseudomonadati</taxon>
        <taxon>Planctomycetota</taxon>
        <taxon>Planctomycetia</taxon>
        <taxon>Pirellulales</taxon>
        <taxon>Pirellulaceae</taxon>
        <taxon>Stieleria</taxon>
    </lineage>
</organism>
<dbReference type="Gene3D" id="2.30.30.700">
    <property type="entry name" value="SLA1 homology domain 1"/>
    <property type="match status" value="1"/>
</dbReference>
<sequence>MYRVAVGIVWSLTFWLVSVGAQDGLSSSERLWTDSTGRFQVKAKLIRKDPTQVVLKKSDGRTIEIPIARLSKANQTYLKQLKTPAEGDAKPLSTESLIDGPQKPVDSKLSLGSARRLDYSQPIWNVKVASAQSPSNGSRTISLPKPHGRRQPHAINGLFRKAAVSDVSGSGASAQTRLLVGDFRSGELTELPPETGAAMHPVALLGDGTTIVMVGTGKDGTTSTADLQSWRVKNGVLQRGEIWTPYADRRNSTIRFATAGPGNSLITCSKGGHVVAWEMPSRRAMWQIEMGSPPYWHTTEDQSRLAIASATQLVIVDLSDGKIVGSQPLSVLGRISYPKLSFNPSEDKLYLSSIGRVLILDLQSNRWIQDIDVSGVGTSNGAIFCDDKYVLIDGSSLVDWRSGAKVARYSGLGAPLQAGHFTYVVSDTEMRMIDLPLAESAGKPADSSAGQPAKSEGRPQTIAMDRAQVGSALGGSGEGNSADINKQAAGLIGRWQIQAEDSYGSGNIGKSRSTYRFATDKTYEVYSTLTVLIAATGKQVYTVTSREQGTWTQQGKEICLTEKESKLVEFKSATSAVTRETFETAIAKKAPPVTYTILSQDAKTVKLGLAGGGGTMVLQRVD</sequence>
<reference evidence="3 4" key="1">
    <citation type="submission" date="2019-02" db="EMBL/GenBank/DDBJ databases">
        <title>Deep-cultivation of Planctomycetes and their phenomic and genomic characterization uncovers novel biology.</title>
        <authorList>
            <person name="Wiegand S."/>
            <person name="Jogler M."/>
            <person name="Boedeker C."/>
            <person name="Pinto D."/>
            <person name="Vollmers J."/>
            <person name="Rivas-Marin E."/>
            <person name="Kohn T."/>
            <person name="Peeters S.H."/>
            <person name="Heuer A."/>
            <person name="Rast P."/>
            <person name="Oberbeckmann S."/>
            <person name="Bunk B."/>
            <person name="Jeske O."/>
            <person name="Meyerdierks A."/>
            <person name="Storesund J.E."/>
            <person name="Kallscheuer N."/>
            <person name="Luecker S."/>
            <person name="Lage O.M."/>
            <person name="Pohl T."/>
            <person name="Merkel B.J."/>
            <person name="Hornburger P."/>
            <person name="Mueller R.-W."/>
            <person name="Bruemmer F."/>
            <person name="Labrenz M."/>
            <person name="Spormann A.M."/>
            <person name="Op den Camp H."/>
            <person name="Overmann J."/>
            <person name="Amann R."/>
            <person name="Jetten M.S.M."/>
            <person name="Mascher T."/>
            <person name="Medema M.H."/>
            <person name="Devos D.P."/>
            <person name="Kaster A.-K."/>
            <person name="Ovreas L."/>
            <person name="Rohde M."/>
            <person name="Galperin M.Y."/>
            <person name="Jogler C."/>
        </authorList>
    </citation>
    <scope>NUCLEOTIDE SEQUENCE [LARGE SCALE GENOMIC DNA]</scope>
    <source>
        <strain evidence="3 4">K23_9</strain>
    </source>
</reference>
<dbReference type="GO" id="GO:0043130">
    <property type="term" value="F:ubiquitin binding"/>
    <property type="evidence" value="ECO:0007669"/>
    <property type="project" value="InterPro"/>
</dbReference>
<name>A0A517NQF0_9BACT</name>
<gene>
    <name evidence="3" type="ORF">K239x_12900</name>
</gene>
<feature type="region of interest" description="Disordered" evidence="1">
    <location>
        <begin position="130"/>
        <end position="149"/>
    </location>
</feature>
<evidence type="ECO:0000313" key="3">
    <source>
        <dbReference type="EMBL" id="QDT09344.1"/>
    </source>
</evidence>
<dbReference type="Proteomes" id="UP000319817">
    <property type="component" value="Chromosome"/>
</dbReference>
<proteinExistence type="predicted"/>
<protein>
    <recommendedName>
        <fullName evidence="2">SLA1 homology domain-containing protein</fullName>
    </recommendedName>
</protein>
<dbReference type="GO" id="GO:0030674">
    <property type="term" value="F:protein-macromolecule adaptor activity"/>
    <property type="evidence" value="ECO:0007669"/>
    <property type="project" value="InterPro"/>
</dbReference>
<dbReference type="SUPFAM" id="SSF50998">
    <property type="entry name" value="Quinoprotein alcohol dehydrogenase-like"/>
    <property type="match status" value="1"/>
</dbReference>
<evidence type="ECO:0000259" key="2">
    <source>
        <dbReference type="Pfam" id="PF03983"/>
    </source>
</evidence>
<dbReference type="AlphaFoldDB" id="A0A517NQF0"/>
<accession>A0A517NQF0</accession>
<feature type="domain" description="SLA1 homology" evidence="2">
    <location>
        <begin position="29"/>
        <end position="82"/>
    </location>
</feature>
<dbReference type="InterPro" id="IPR015943">
    <property type="entry name" value="WD40/YVTN_repeat-like_dom_sf"/>
</dbReference>
<feature type="region of interest" description="Disordered" evidence="1">
    <location>
        <begin position="441"/>
        <end position="460"/>
    </location>
</feature>
<evidence type="ECO:0000256" key="1">
    <source>
        <dbReference type="SAM" id="MobiDB-lite"/>
    </source>
</evidence>
<dbReference type="InterPro" id="IPR007131">
    <property type="entry name" value="SHD1"/>
</dbReference>
<dbReference type="GO" id="GO:0008092">
    <property type="term" value="F:cytoskeletal protein binding"/>
    <property type="evidence" value="ECO:0007669"/>
    <property type="project" value="InterPro"/>
</dbReference>
<keyword evidence="4" id="KW-1185">Reference proteome</keyword>
<dbReference type="Pfam" id="PF03983">
    <property type="entry name" value="SHD1"/>
    <property type="match status" value="1"/>
</dbReference>
<dbReference type="OrthoDB" id="291762at2"/>
<evidence type="ECO:0000313" key="4">
    <source>
        <dbReference type="Proteomes" id="UP000319817"/>
    </source>
</evidence>
<feature type="region of interest" description="Disordered" evidence="1">
    <location>
        <begin position="84"/>
        <end position="105"/>
    </location>
</feature>
<dbReference type="InterPro" id="IPR011047">
    <property type="entry name" value="Quinoprotein_ADH-like_sf"/>
</dbReference>